<reference evidence="2 3" key="1">
    <citation type="submission" date="2014-11" db="EMBL/GenBank/DDBJ databases">
        <authorList>
            <person name="Wibberg Daniel"/>
        </authorList>
    </citation>
    <scope>NUCLEOTIDE SEQUENCE [LARGE SCALE GENOMIC DNA]</scope>
    <source>
        <strain evidence="2">Rhizoctonia solani AG1-IB 7/3/14</strain>
    </source>
</reference>
<accession>A0A0B7FUH4</accession>
<sequence>MKTCQNASRLCQPLSVPAQRQIAKPRASETSVSDSASTGIALIGECKQPGSRPTRRNTTHIPATPLLVSCSKPSNTFP</sequence>
<dbReference type="AlphaFoldDB" id="A0A0B7FUH4"/>
<dbReference type="EMBL" id="LN679148">
    <property type="protein sequence ID" value="CEL60519.1"/>
    <property type="molecule type" value="Genomic_DNA"/>
</dbReference>
<gene>
    <name evidence="2" type="ORF">RSOLAG1IB_09701</name>
</gene>
<name>A0A0B7FUH4_THACB</name>
<keyword evidence="3" id="KW-1185">Reference proteome</keyword>
<protein>
    <submittedName>
        <fullName evidence="2">Uncharacterized protein</fullName>
    </submittedName>
</protein>
<evidence type="ECO:0000313" key="3">
    <source>
        <dbReference type="Proteomes" id="UP000059188"/>
    </source>
</evidence>
<evidence type="ECO:0000313" key="2">
    <source>
        <dbReference type="EMBL" id="CEL60519.1"/>
    </source>
</evidence>
<feature type="region of interest" description="Disordered" evidence="1">
    <location>
        <begin position="45"/>
        <end position="78"/>
    </location>
</feature>
<proteinExistence type="predicted"/>
<organism evidence="2 3">
    <name type="scientific">Thanatephorus cucumeris (strain AG1-IB / isolate 7/3/14)</name>
    <name type="common">Lettuce bottom rot fungus</name>
    <name type="synonym">Rhizoctonia solani</name>
    <dbReference type="NCBI Taxonomy" id="1108050"/>
    <lineage>
        <taxon>Eukaryota</taxon>
        <taxon>Fungi</taxon>
        <taxon>Dikarya</taxon>
        <taxon>Basidiomycota</taxon>
        <taxon>Agaricomycotina</taxon>
        <taxon>Agaricomycetes</taxon>
        <taxon>Cantharellales</taxon>
        <taxon>Ceratobasidiaceae</taxon>
        <taxon>Rhizoctonia</taxon>
        <taxon>Rhizoctonia solani AG-1</taxon>
    </lineage>
</organism>
<evidence type="ECO:0000256" key="1">
    <source>
        <dbReference type="SAM" id="MobiDB-lite"/>
    </source>
</evidence>
<dbReference type="Proteomes" id="UP000059188">
    <property type="component" value="Unassembled WGS sequence"/>
</dbReference>